<evidence type="ECO:0000256" key="1">
    <source>
        <dbReference type="SAM" id="Phobius"/>
    </source>
</evidence>
<protein>
    <submittedName>
        <fullName evidence="2">Uncharacterized protein</fullName>
    </submittedName>
</protein>
<evidence type="ECO:0000313" key="2">
    <source>
        <dbReference type="EMBL" id="KAK5811591.1"/>
    </source>
</evidence>
<feature type="transmembrane region" description="Helical" evidence="1">
    <location>
        <begin position="72"/>
        <end position="92"/>
    </location>
</feature>
<accession>A0ABR0NZ05</accession>
<name>A0ABR0NZ05_GOSAR</name>
<keyword evidence="3" id="KW-1185">Reference proteome</keyword>
<dbReference type="EMBL" id="JARKNE010000008">
    <property type="protein sequence ID" value="KAK5811591.1"/>
    <property type="molecule type" value="Genomic_DNA"/>
</dbReference>
<keyword evidence="1" id="KW-1133">Transmembrane helix</keyword>
<proteinExistence type="predicted"/>
<gene>
    <name evidence="2" type="ORF">PVK06_026939</name>
</gene>
<keyword evidence="1" id="KW-0812">Transmembrane</keyword>
<sequence>MLSFWPLKSGFQTAPYRQSLDQKSECRQSRNQTMGTRLPVSYEGGDMVCSGAWRPYGGWVAVHLRVGARVSVWLNLGLGFGPLGLVYFIRILGHCKWV</sequence>
<reference evidence="2 3" key="1">
    <citation type="submission" date="2023-03" db="EMBL/GenBank/DDBJ databases">
        <title>WGS of Gossypium arboreum.</title>
        <authorList>
            <person name="Yu D."/>
        </authorList>
    </citation>
    <scope>NUCLEOTIDE SEQUENCE [LARGE SCALE GENOMIC DNA]</scope>
    <source>
        <tissue evidence="2">Leaf</tissue>
    </source>
</reference>
<dbReference type="Proteomes" id="UP001358586">
    <property type="component" value="Chromosome 8"/>
</dbReference>
<keyword evidence="1" id="KW-0472">Membrane</keyword>
<organism evidence="2 3">
    <name type="scientific">Gossypium arboreum</name>
    <name type="common">Tree cotton</name>
    <name type="synonym">Gossypium nanking</name>
    <dbReference type="NCBI Taxonomy" id="29729"/>
    <lineage>
        <taxon>Eukaryota</taxon>
        <taxon>Viridiplantae</taxon>
        <taxon>Streptophyta</taxon>
        <taxon>Embryophyta</taxon>
        <taxon>Tracheophyta</taxon>
        <taxon>Spermatophyta</taxon>
        <taxon>Magnoliopsida</taxon>
        <taxon>eudicotyledons</taxon>
        <taxon>Gunneridae</taxon>
        <taxon>Pentapetalae</taxon>
        <taxon>rosids</taxon>
        <taxon>malvids</taxon>
        <taxon>Malvales</taxon>
        <taxon>Malvaceae</taxon>
        <taxon>Malvoideae</taxon>
        <taxon>Gossypium</taxon>
    </lineage>
</organism>
<evidence type="ECO:0000313" key="3">
    <source>
        <dbReference type="Proteomes" id="UP001358586"/>
    </source>
</evidence>
<comment type="caution">
    <text evidence="2">The sequence shown here is derived from an EMBL/GenBank/DDBJ whole genome shotgun (WGS) entry which is preliminary data.</text>
</comment>